<dbReference type="GO" id="GO:0006508">
    <property type="term" value="P:proteolysis"/>
    <property type="evidence" value="ECO:0007669"/>
    <property type="project" value="InterPro"/>
</dbReference>
<dbReference type="Gene3D" id="3.40.710.10">
    <property type="entry name" value="DD-peptidase/beta-lactamase superfamily"/>
    <property type="match status" value="1"/>
</dbReference>
<name>A0A1G2FY23_9BACT</name>
<dbReference type="PANTHER" id="PTHR21581">
    <property type="entry name" value="D-ALANYL-D-ALANINE CARBOXYPEPTIDASE"/>
    <property type="match status" value="1"/>
</dbReference>
<accession>A0A1G2FY23</accession>
<dbReference type="InterPro" id="IPR001967">
    <property type="entry name" value="Peptidase_S11_N"/>
</dbReference>
<dbReference type="SUPFAM" id="SSF56601">
    <property type="entry name" value="beta-lactamase/transpeptidase-like"/>
    <property type="match status" value="1"/>
</dbReference>
<dbReference type="Proteomes" id="UP000176700">
    <property type="component" value="Unassembled WGS sequence"/>
</dbReference>
<dbReference type="EMBL" id="MHNI01000012">
    <property type="protein sequence ID" value="OGZ42959.1"/>
    <property type="molecule type" value="Genomic_DNA"/>
</dbReference>
<dbReference type="Pfam" id="PF00768">
    <property type="entry name" value="Peptidase_S11"/>
    <property type="match status" value="1"/>
</dbReference>
<proteinExistence type="predicted"/>
<dbReference type="AlphaFoldDB" id="A0A1G2FY23"/>
<dbReference type="PANTHER" id="PTHR21581:SF26">
    <property type="entry name" value="D-ALANYL-D-ALANINE ENDOPEPTIDASE"/>
    <property type="match status" value="1"/>
</dbReference>
<evidence type="ECO:0000313" key="3">
    <source>
        <dbReference type="Proteomes" id="UP000176700"/>
    </source>
</evidence>
<feature type="domain" description="Peptidase S11 D-alanyl-D-alanine carboxypeptidase A N-terminal" evidence="1">
    <location>
        <begin position="51"/>
        <end position="271"/>
    </location>
</feature>
<organism evidence="2 3">
    <name type="scientific">Candidatus Ryanbacteria bacterium RIFCSPHIGHO2_01_45_13</name>
    <dbReference type="NCBI Taxonomy" id="1802112"/>
    <lineage>
        <taxon>Bacteria</taxon>
        <taxon>Candidatus Ryaniibacteriota</taxon>
    </lineage>
</organism>
<dbReference type="InterPro" id="IPR012338">
    <property type="entry name" value="Beta-lactam/transpept-like"/>
</dbReference>
<evidence type="ECO:0000259" key="1">
    <source>
        <dbReference type="Pfam" id="PF00768"/>
    </source>
</evidence>
<protein>
    <recommendedName>
        <fullName evidence="1">Peptidase S11 D-alanyl-D-alanine carboxypeptidase A N-terminal domain-containing protein</fullName>
    </recommendedName>
</protein>
<comment type="caution">
    <text evidence="2">The sequence shown here is derived from an EMBL/GenBank/DDBJ whole genome shotgun (WGS) entry which is preliminary data.</text>
</comment>
<reference evidence="2 3" key="1">
    <citation type="journal article" date="2016" name="Nat. Commun.">
        <title>Thousands of microbial genomes shed light on interconnected biogeochemical processes in an aquifer system.</title>
        <authorList>
            <person name="Anantharaman K."/>
            <person name="Brown C.T."/>
            <person name="Hug L.A."/>
            <person name="Sharon I."/>
            <person name="Castelle C.J."/>
            <person name="Probst A.J."/>
            <person name="Thomas B.C."/>
            <person name="Singh A."/>
            <person name="Wilkins M.J."/>
            <person name="Karaoz U."/>
            <person name="Brodie E.L."/>
            <person name="Williams K.H."/>
            <person name="Hubbard S.S."/>
            <person name="Banfield J.F."/>
        </authorList>
    </citation>
    <scope>NUCLEOTIDE SEQUENCE [LARGE SCALE GENOMIC DNA]</scope>
</reference>
<dbReference type="GO" id="GO:0009002">
    <property type="term" value="F:serine-type D-Ala-D-Ala carboxypeptidase activity"/>
    <property type="evidence" value="ECO:0007669"/>
    <property type="project" value="InterPro"/>
</dbReference>
<sequence>MKLFGLLTLLVSAIIGFGQVVNKDRLNASIATIPLIKTNTIELVDQKNAYSMPSEVQAESLLLYDIAEDEILVQKNTNTFVPIASLSKLTTALLAVEYLPLDSVTTISSEAAERDGSSAYLIAGERLYIKDLLALMLVGSANDAAKAIADAVGEHLGGNTFEKRQRLFVTLMNDKSAELGMRHTFYQNPTGLDVKAYAPSNYSTASDLVLLIKEISKYPLLWELSRNNEATVISLDHIEHKISNTNIISSDIPHYVGGKTGTTDLAGESLILLFEHPFGHPLALMLLHAPAHTRFEDALNFLQHNNIL</sequence>
<evidence type="ECO:0000313" key="2">
    <source>
        <dbReference type="EMBL" id="OGZ42959.1"/>
    </source>
</evidence>
<gene>
    <name evidence="2" type="ORF">A2W41_02495</name>
</gene>